<feature type="region of interest" description="Disordered" evidence="1">
    <location>
        <begin position="82"/>
        <end position="116"/>
    </location>
</feature>
<proteinExistence type="predicted"/>
<gene>
    <name evidence="2" type="ORF">TCIL3000_11_2450</name>
</gene>
<accession>G0UZN4</accession>
<dbReference type="AlphaFoldDB" id="G0UZN4"/>
<protein>
    <submittedName>
        <fullName evidence="2">Uncharacterized protein</fullName>
    </submittedName>
</protein>
<name>G0UZN4_TRYCI</name>
<dbReference type="EMBL" id="HE575324">
    <property type="protein sequence ID" value="CCC94853.1"/>
    <property type="molecule type" value="Genomic_DNA"/>
</dbReference>
<evidence type="ECO:0000256" key="1">
    <source>
        <dbReference type="SAM" id="MobiDB-lite"/>
    </source>
</evidence>
<evidence type="ECO:0000313" key="2">
    <source>
        <dbReference type="EMBL" id="CCC94853.1"/>
    </source>
</evidence>
<reference evidence="2" key="1">
    <citation type="journal article" date="2012" name="Proc. Natl. Acad. Sci. U.S.A.">
        <title>Antigenic diversity is generated by distinct evolutionary mechanisms in African trypanosome species.</title>
        <authorList>
            <person name="Jackson A.P."/>
            <person name="Berry A."/>
            <person name="Aslett M."/>
            <person name="Allison H.C."/>
            <person name="Burton P."/>
            <person name="Vavrova-Anderson J."/>
            <person name="Brown R."/>
            <person name="Browne H."/>
            <person name="Corton N."/>
            <person name="Hauser H."/>
            <person name="Gamble J."/>
            <person name="Gilderthorp R."/>
            <person name="Marcello L."/>
            <person name="McQuillan J."/>
            <person name="Otto T.D."/>
            <person name="Quail M.A."/>
            <person name="Sanders M.J."/>
            <person name="van Tonder A."/>
            <person name="Ginger M.L."/>
            <person name="Field M.C."/>
            <person name="Barry J.D."/>
            <person name="Hertz-Fowler C."/>
            <person name="Berriman M."/>
        </authorList>
    </citation>
    <scope>NUCLEOTIDE SEQUENCE</scope>
    <source>
        <strain evidence="2">IL3000</strain>
    </source>
</reference>
<organism evidence="2">
    <name type="scientific">Trypanosoma congolense (strain IL3000)</name>
    <dbReference type="NCBI Taxonomy" id="1068625"/>
    <lineage>
        <taxon>Eukaryota</taxon>
        <taxon>Discoba</taxon>
        <taxon>Euglenozoa</taxon>
        <taxon>Kinetoplastea</taxon>
        <taxon>Metakinetoplastina</taxon>
        <taxon>Trypanosomatida</taxon>
        <taxon>Trypanosomatidae</taxon>
        <taxon>Trypanosoma</taxon>
        <taxon>Nannomonas</taxon>
    </lineage>
</organism>
<sequence>MFQRVLHAANSAGGSLKGLTGVMNSLRCMLENCIHQAEDDSVSVTRAINHWEEALVGKVTELWDRASRFLLGRSYVLTQSLSNSTPRRTAPDDGSSCAKSTMGLSDVRSCSGAGDV</sequence>